<evidence type="ECO:0000256" key="5">
    <source>
        <dbReference type="ARBA" id="ARBA00023136"/>
    </source>
</evidence>
<comment type="subcellular location">
    <subcellularLocation>
        <location evidence="1">Membrane</location>
        <topology evidence="1">Multi-pass membrane protein</topology>
    </subcellularLocation>
</comment>
<feature type="transmembrane region" description="Helical" evidence="8">
    <location>
        <begin position="408"/>
        <end position="433"/>
    </location>
</feature>
<feature type="transmembrane region" description="Helical" evidence="8">
    <location>
        <begin position="284"/>
        <end position="310"/>
    </location>
</feature>
<feature type="domain" description="Major facilitator superfamily (MFS) profile" evidence="9">
    <location>
        <begin position="49"/>
        <end position="494"/>
    </location>
</feature>
<evidence type="ECO:0000256" key="6">
    <source>
        <dbReference type="ARBA" id="ARBA00023180"/>
    </source>
</evidence>
<evidence type="ECO:0000256" key="7">
    <source>
        <dbReference type="SAM" id="MobiDB-lite"/>
    </source>
</evidence>
<feature type="transmembrane region" description="Helical" evidence="8">
    <location>
        <begin position="84"/>
        <end position="103"/>
    </location>
</feature>
<feature type="transmembrane region" description="Helical" evidence="8">
    <location>
        <begin position="316"/>
        <end position="340"/>
    </location>
</feature>
<dbReference type="PANTHER" id="PTHR23502:SF51">
    <property type="entry name" value="QUINIDINE RESISTANCE PROTEIN 1-RELATED"/>
    <property type="match status" value="1"/>
</dbReference>
<feature type="transmembrane region" description="Helical" evidence="8">
    <location>
        <begin position="379"/>
        <end position="396"/>
    </location>
</feature>
<evidence type="ECO:0000256" key="8">
    <source>
        <dbReference type="SAM" id="Phobius"/>
    </source>
</evidence>
<sequence length="522" mass="56563">MSVSHSGSGDEKIEEKTRTTDQVVEAPPELPKPIVDPPSQFSKREKWFIVILTACVGLFSPLTATIYYPAIPLLTKAFHKSTELINLTVTTYVILQGVAPMIWGPMSDHIGRRPVYAMCLLILAVSCVGLALVPTSNYGLLLGLRCIQACGSAATVAIGAGVIGDISTRAERGGFFGFFTLGPTAGPALGPVIGGALADRFGWRAIFWFLVIASSVCVLVTILFQPETLRHIVQSGRDNIFLIYKPVLPIIGRRTPPKPRTAVSTINVPKNPFGIFLIPDVLPLLYMGSVLFAIFYAVVVTISSLMLPAYPFLTETTLGLCFLSIGGGTVAGSALSGRILDFEYRRSKKKVEARNANSTGSVDISREENFPLEKTRLHLAPYLIVVSTALSAGYGWCLLKKVNIAVPLILQFFIGAISIIVMNFATTLMIDLLPGQSSSVTACNNFLRCIFSAILVSVIDIIVRAIGTGWTYVLIAGFCLTSLPMAYISMTIGPRHRIRRQRQREEQAAAAAARMANMEEKS</sequence>
<dbReference type="InterPro" id="IPR020846">
    <property type="entry name" value="MFS_dom"/>
</dbReference>
<feature type="transmembrane region" description="Helical" evidence="8">
    <location>
        <begin position="445"/>
        <end position="466"/>
    </location>
</feature>
<protein>
    <recommendedName>
        <fullName evidence="9">Major facilitator superfamily (MFS) profile domain-containing protein</fullName>
    </recommendedName>
</protein>
<dbReference type="SUPFAM" id="SSF103473">
    <property type="entry name" value="MFS general substrate transporter"/>
    <property type="match status" value="1"/>
</dbReference>
<evidence type="ECO:0000313" key="10">
    <source>
        <dbReference type="EMBL" id="KAF4613739.1"/>
    </source>
</evidence>
<evidence type="ECO:0000256" key="3">
    <source>
        <dbReference type="ARBA" id="ARBA00022692"/>
    </source>
</evidence>
<dbReference type="AlphaFoldDB" id="A0A8H4VMY0"/>
<feature type="transmembrane region" description="Helical" evidence="8">
    <location>
        <begin position="175"/>
        <end position="193"/>
    </location>
</feature>
<reference evidence="10 11" key="1">
    <citation type="submission" date="2019-12" db="EMBL/GenBank/DDBJ databases">
        <authorList>
            <person name="Floudas D."/>
            <person name="Bentzer J."/>
            <person name="Ahren D."/>
            <person name="Johansson T."/>
            <person name="Persson P."/>
            <person name="Tunlid A."/>
        </authorList>
    </citation>
    <scope>NUCLEOTIDE SEQUENCE [LARGE SCALE GENOMIC DNA]</scope>
    <source>
        <strain evidence="10 11">CBS 102.39</strain>
    </source>
</reference>
<dbReference type="FunFam" id="1.20.1720.10:FF:000009">
    <property type="entry name" value="MFS multidrug transporter"/>
    <property type="match status" value="1"/>
</dbReference>
<evidence type="ECO:0000259" key="9">
    <source>
        <dbReference type="PROSITE" id="PS50850"/>
    </source>
</evidence>
<feature type="transmembrane region" description="Helical" evidence="8">
    <location>
        <begin position="115"/>
        <end position="133"/>
    </location>
</feature>
<feature type="transmembrane region" description="Helical" evidence="8">
    <location>
        <begin position="139"/>
        <end position="163"/>
    </location>
</feature>
<evidence type="ECO:0000256" key="4">
    <source>
        <dbReference type="ARBA" id="ARBA00022989"/>
    </source>
</evidence>
<keyword evidence="11" id="KW-1185">Reference proteome</keyword>
<dbReference type="GO" id="GO:0015137">
    <property type="term" value="F:citrate transmembrane transporter activity"/>
    <property type="evidence" value="ECO:0007669"/>
    <property type="project" value="UniProtKB-ARBA"/>
</dbReference>
<keyword evidence="2" id="KW-0813">Transport</keyword>
<dbReference type="FunFam" id="1.20.1250.20:FF:000172">
    <property type="entry name" value="MFS multidrug resistance transporter"/>
    <property type="match status" value="1"/>
</dbReference>
<comment type="caution">
    <text evidence="10">The sequence shown here is derived from an EMBL/GenBank/DDBJ whole genome shotgun (WGS) entry which is preliminary data.</text>
</comment>
<evidence type="ECO:0000256" key="2">
    <source>
        <dbReference type="ARBA" id="ARBA00022448"/>
    </source>
</evidence>
<dbReference type="GO" id="GO:0140115">
    <property type="term" value="P:export across plasma membrane"/>
    <property type="evidence" value="ECO:0007669"/>
    <property type="project" value="UniProtKB-ARBA"/>
</dbReference>
<feature type="region of interest" description="Disordered" evidence="7">
    <location>
        <begin position="1"/>
        <end position="29"/>
    </location>
</feature>
<dbReference type="EMBL" id="JAACJL010000045">
    <property type="protein sequence ID" value="KAF4613739.1"/>
    <property type="molecule type" value="Genomic_DNA"/>
</dbReference>
<organism evidence="10 11">
    <name type="scientific">Agrocybe pediades</name>
    <dbReference type="NCBI Taxonomy" id="84607"/>
    <lineage>
        <taxon>Eukaryota</taxon>
        <taxon>Fungi</taxon>
        <taxon>Dikarya</taxon>
        <taxon>Basidiomycota</taxon>
        <taxon>Agaricomycotina</taxon>
        <taxon>Agaricomycetes</taxon>
        <taxon>Agaricomycetidae</taxon>
        <taxon>Agaricales</taxon>
        <taxon>Agaricineae</taxon>
        <taxon>Strophariaceae</taxon>
        <taxon>Agrocybe</taxon>
    </lineage>
</organism>
<dbReference type="GO" id="GO:0005886">
    <property type="term" value="C:plasma membrane"/>
    <property type="evidence" value="ECO:0007669"/>
    <property type="project" value="TreeGrafter"/>
</dbReference>
<dbReference type="Pfam" id="PF07690">
    <property type="entry name" value="MFS_1"/>
    <property type="match status" value="1"/>
</dbReference>
<feature type="transmembrane region" description="Helical" evidence="8">
    <location>
        <begin position="205"/>
        <end position="224"/>
    </location>
</feature>
<keyword evidence="5 8" id="KW-0472">Membrane</keyword>
<dbReference type="Gene3D" id="1.20.1250.20">
    <property type="entry name" value="MFS general substrate transporter like domains"/>
    <property type="match status" value="1"/>
</dbReference>
<dbReference type="PANTHER" id="PTHR23502">
    <property type="entry name" value="MAJOR FACILITATOR SUPERFAMILY"/>
    <property type="match status" value="1"/>
</dbReference>
<evidence type="ECO:0000313" key="11">
    <source>
        <dbReference type="Proteomes" id="UP000521872"/>
    </source>
</evidence>
<feature type="transmembrane region" description="Helical" evidence="8">
    <location>
        <begin position="47"/>
        <end position="68"/>
    </location>
</feature>
<keyword evidence="6" id="KW-0325">Glycoprotein</keyword>
<keyword evidence="3 8" id="KW-0812">Transmembrane</keyword>
<dbReference type="PROSITE" id="PS50850">
    <property type="entry name" value="MFS"/>
    <property type="match status" value="1"/>
</dbReference>
<accession>A0A8H4VMY0</accession>
<evidence type="ECO:0000256" key="1">
    <source>
        <dbReference type="ARBA" id="ARBA00004141"/>
    </source>
</evidence>
<name>A0A8H4VMY0_9AGAR</name>
<feature type="transmembrane region" description="Helical" evidence="8">
    <location>
        <begin position="472"/>
        <end position="492"/>
    </location>
</feature>
<gene>
    <name evidence="10" type="ORF">D9613_008106</name>
</gene>
<dbReference type="InterPro" id="IPR036259">
    <property type="entry name" value="MFS_trans_sf"/>
</dbReference>
<dbReference type="Proteomes" id="UP000521872">
    <property type="component" value="Unassembled WGS sequence"/>
</dbReference>
<dbReference type="InterPro" id="IPR011701">
    <property type="entry name" value="MFS"/>
</dbReference>
<keyword evidence="4 8" id="KW-1133">Transmembrane helix</keyword>
<feature type="compositionally biased region" description="Basic and acidic residues" evidence="7">
    <location>
        <begin position="8"/>
        <end position="19"/>
    </location>
</feature>
<proteinExistence type="predicted"/>